<keyword evidence="1" id="KW-1133">Transmembrane helix</keyword>
<name>A1ZWP7_MICM2</name>
<proteinExistence type="predicted"/>
<comment type="caution">
    <text evidence="2">The sequence shown here is derived from an EMBL/GenBank/DDBJ whole genome shotgun (WGS) entry which is preliminary data.</text>
</comment>
<dbReference type="InterPro" id="IPR045466">
    <property type="entry name" value="DUF6498"/>
</dbReference>
<gene>
    <name evidence="2" type="ORF">M23134_06775</name>
</gene>
<evidence type="ECO:0000256" key="1">
    <source>
        <dbReference type="SAM" id="Phobius"/>
    </source>
</evidence>
<reference evidence="2 3" key="1">
    <citation type="submission" date="2007-01" db="EMBL/GenBank/DDBJ databases">
        <authorList>
            <person name="Haygood M."/>
            <person name="Podell S."/>
            <person name="Anderson C."/>
            <person name="Hopkinson B."/>
            <person name="Roe K."/>
            <person name="Barbeau K."/>
            <person name="Gaasterland T."/>
            <person name="Ferriera S."/>
            <person name="Johnson J."/>
            <person name="Kravitz S."/>
            <person name="Beeson K."/>
            <person name="Sutton G."/>
            <person name="Rogers Y.-H."/>
            <person name="Friedman R."/>
            <person name="Frazier M."/>
            <person name="Venter J.C."/>
        </authorList>
    </citation>
    <scope>NUCLEOTIDE SEQUENCE [LARGE SCALE GENOMIC DNA]</scope>
    <source>
        <strain evidence="2 3">ATCC 23134</strain>
    </source>
</reference>
<dbReference type="Proteomes" id="UP000004095">
    <property type="component" value="Unassembled WGS sequence"/>
</dbReference>
<protein>
    <submittedName>
        <fullName evidence="2">Uncharacterized protein</fullName>
    </submittedName>
</protein>
<feature type="transmembrane region" description="Helical" evidence="1">
    <location>
        <begin position="111"/>
        <end position="132"/>
    </location>
</feature>
<keyword evidence="1" id="KW-0472">Membrane</keyword>
<dbReference type="AlphaFoldDB" id="A1ZWP7"/>
<dbReference type="EMBL" id="AAWS01000053">
    <property type="protein sequence ID" value="EAY25179.1"/>
    <property type="molecule type" value="Genomic_DNA"/>
</dbReference>
<keyword evidence="1" id="KW-0812">Transmembrane</keyword>
<organism evidence="2 3">
    <name type="scientific">Microscilla marina ATCC 23134</name>
    <dbReference type="NCBI Taxonomy" id="313606"/>
    <lineage>
        <taxon>Bacteria</taxon>
        <taxon>Pseudomonadati</taxon>
        <taxon>Bacteroidota</taxon>
        <taxon>Cytophagia</taxon>
        <taxon>Cytophagales</taxon>
        <taxon>Microscillaceae</taxon>
        <taxon>Microscilla</taxon>
    </lineage>
</organism>
<evidence type="ECO:0000313" key="2">
    <source>
        <dbReference type="EMBL" id="EAY25179.1"/>
    </source>
</evidence>
<feature type="transmembrane region" description="Helical" evidence="1">
    <location>
        <begin position="17"/>
        <end position="38"/>
    </location>
</feature>
<evidence type="ECO:0000313" key="3">
    <source>
        <dbReference type="Proteomes" id="UP000004095"/>
    </source>
</evidence>
<sequence length="216" mass="24647">MPIFGVLVLHWKVSDVVMLYVFETFVVGVFNVFKMIFAGTDDDMPGCMKIFLVPFFIVHYNVFVGIQGFFIISFVLLPELNNANFMTTPSGSGYTVSAQDYLLGILQFNSLLSVAYLSIVLSHLYSFVKNYLVEGENKNVVLLELMFQPYKRIFLQQFLVIGGTFLLLALGGNNMVFVVLLVVLKIFLDFRAHIQERLKYQPNKKSIENHQESESI</sequence>
<feature type="transmembrane region" description="Helical" evidence="1">
    <location>
        <begin position="153"/>
        <end position="170"/>
    </location>
</feature>
<feature type="transmembrane region" description="Helical" evidence="1">
    <location>
        <begin position="50"/>
        <end position="77"/>
    </location>
</feature>
<keyword evidence="3" id="KW-1185">Reference proteome</keyword>
<dbReference type="Pfam" id="PF20108">
    <property type="entry name" value="DUF6498"/>
    <property type="match status" value="1"/>
</dbReference>
<accession>A1ZWP7</accession>